<keyword evidence="2" id="KW-1185">Reference proteome</keyword>
<accession>A0A2D0NC92</accession>
<organism evidence="1 2">
    <name type="scientific">Flavilitoribacter nigricans (strain ATCC 23147 / DSM 23189 / NBRC 102662 / NCIMB 1420 / SS-2)</name>
    <name type="common">Lewinella nigricans</name>
    <dbReference type="NCBI Taxonomy" id="1122177"/>
    <lineage>
        <taxon>Bacteria</taxon>
        <taxon>Pseudomonadati</taxon>
        <taxon>Bacteroidota</taxon>
        <taxon>Saprospiria</taxon>
        <taxon>Saprospirales</taxon>
        <taxon>Lewinellaceae</taxon>
        <taxon>Flavilitoribacter</taxon>
    </lineage>
</organism>
<evidence type="ECO:0008006" key="3">
    <source>
        <dbReference type="Google" id="ProtNLM"/>
    </source>
</evidence>
<protein>
    <recommendedName>
        <fullName evidence="3">Lipoprotein</fullName>
    </recommendedName>
</protein>
<dbReference type="PROSITE" id="PS51257">
    <property type="entry name" value="PROKAR_LIPOPROTEIN"/>
    <property type="match status" value="1"/>
</dbReference>
<sequence length="254" mass="29271">MQRIALPITLGLLTLLIVGCGPRLLMKPYDLAKVQRLYSDGVGDAAKPQPWEISNQLVAITPENGQLVWKEFDGEKYLLVSSWKEDTIFYKNDEKTGKYNTGNYPIWVTAAPQLQDVCRTPAFGRKEGLDFRLKQLLGLPPNVEKKYFVEFWVRAQDVFRPCPDAEISDSNCELAFPETATDDHKTWINDLRLTSYYNSKWDRNYPWTELGYTYDWNPKNKTRVGMSEFVIGKNKNIIVHGFHTTEAYCALSKK</sequence>
<name>A0A2D0NC92_FLAN2</name>
<gene>
    <name evidence="1" type="ORF">CRP01_17885</name>
</gene>
<dbReference type="OrthoDB" id="1491905at2"/>
<proteinExistence type="predicted"/>
<evidence type="ECO:0000313" key="1">
    <source>
        <dbReference type="EMBL" id="PHN05383.1"/>
    </source>
</evidence>
<evidence type="ECO:0000313" key="2">
    <source>
        <dbReference type="Proteomes" id="UP000223913"/>
    </source>
</evidence>
<reference evidence="1 2" key="1">
    <citation type="submission" date="2017-10" db="EMBL/GenBank/DDBJ databases">
        <title>The draft genome sequence of Lewinella nigricans NBRC 102662.</title>
        <authorList>
            <person name="Wang K."/>
        </authorList>
    </citation>
    <scope>NUCLEOTIDE SEQUENCE [LARGE SCALE GENOMIC DNA]</scope>
    <source>
        <strain evidence="1 2">NBRC 102662</strain>
    </source>
</reference>
<comment type="caution">
    <text evidence="1">The sequence shown here is derived from an EMBL/GenBank/DDBJ whole genome shotgun (WGS) entry which is preliminary data.</text>
</comment>
<dbReference type="RefSeq" id="WP_099151435.1">
    <property type="nucleotide sequence ID" value="NZ_PDUD01000022.1"/>
</dbReference>
<dbReference type="Proteomes" id="UP000223913">
    <property type="component" value="Unassembled WGS sequence"/>
</dbReference>
<dbReference type="AlphaFoldDB" id="A0A2D0NC92"/>
<dbReference type="EMBL" id="PDUD01000022">
    <property type="protein sequence ID" value="PHN05383.1"/>
    <property type="molecule type" value="Genomic_DNA"/>
</dbReference>